<feature type="active site" description="Nucleophile" evidence="4 5">
    <location>
        <position position="65"/>
    </location>
</feature>
<dbReference type="InterPro" id="IPR020095">
    <property type="entry name" value="PsdUridine_synth_TruA_C"/>
</dbReference>
<evidence type="ECO:0000313" key="10">
    <source>
        <dbReference type="Proteomes" id="UP000191094"/>
    </source>
</evidence>
<reference evidence="9 10" key="1">
    <citation type="submission" date="2017-02" db="EMBL/GenBank/DDBJ databases">
        <title>Draft genome sequence of Moraxella lincolnii CCUG 9405T type strain.</title>
        <authorList>
            <person name="Salva-Serra F."/>
            <person name="Engstrom-Jakobsson H."/>
            <person name="Thorell K."/>
            <person name="Jaen-Luchoro D."/>
            <person name="Gonzales-Siles L."/>
            <person name="Karlsson R."/>
            <person name="Yazdan S."/>
            <person name="Boulund F."/>
            <person name="Johnning A."/>
            <person name="Engstrand L."/>
            <person name="Kristiansson E."/>
            <person name="Moore E."/>
        </authorList>
    </citation>
    <scope>NUCLEOTIDE SEQUENCE [LARGE SCALE GENOMIC DNA]</scope>
    <source>
        <strain evidence="9 10">CCUG 9405</strain>
    </source>
</reference>
<comment type="caution">
    <text evidence="4">Lacks conserved residue(s) required for the propagation of feature annotation.</text>
</comment>
<evidence type="ECO:0000256" key="7">
    <source>
        <dbReference type="RuleBase" id="RU003792"/>
    </source>
</evidence>
<dbReference type="EMBL" id="MUYT01000004">
    <property type="protein sequence ID" value="OOS22012.1"/>
    <property type="molecule type" value="Genomic_DNA"/>
</dbReference>
<organism evidence="9 10">
    <name type="scientific">Lwoffella lincolnii</name>
    <dbReference type="NCBI Taxonomy" id="90241"/>
    <lineage>
        <taxon>Bacteria</taxon>
        <taxon>Pseudomonadati</taxon>
        <taxon>Pseudomonadota</taxon>
        <taxon>Gammaproteobacteria</taxon>
        <taxon>Moraxellales</taxon>
        <taxon>Moraxellaceae</taxon>
        <taxon>Lwoffella</taxon>
    </lineage>
</organism>
<dbReference type="AlphaFoldDB" id="A0A1T0CI31"/>
<evidence type="ECO:0000259" key="8">
    <source>
        <dbReference type="Pfam" id="PF01416"/>
    </source>
</evidence>
<proteinExistence type="inferred from homology"/>
<evidence type="ECO:0000313" key="9">
    <source>
        <dbReference type="EMBL" id="OOS22012.1"/>
    </source>
</evidence>
<dbReference type="PANTHER" id="PTHR11142:SF0">
    <property type="entry name" value="TRNA PSEUDOURIDINE SYNTHASE-LIKE 1"/>
    <property type="match status" value="1"/>
</dbReference>
<accession>A0A1T0CI31</accession>
<dbReference type="InterPro" id="IPR020103">
    <property type="entry name" value="PsdUridine_synth_cat_dom_sf"/>
</dbReference>
<dbReference type="InterPro" id="IPR020094">
    <property type="entry name" value="TruA/RsuA/RluB/E/F_N"/>
</dbReference>
<dbReference type="PANTHER" id="PTHR11142">
    <property type="entry name" value="PSEUDOURIDYLATE SYNTHASE"/>
    <property type="match status" value="1"/>
</dbReference>
<evidence type="ECO:0000256" key="6">
    <source>
        <dbReference type="PIRSR" id="PIRSR001430-2"/>
    </source>
</evidence>
<evidence type="ECO:0000256" key="4">
    <source>
        <dbReference type="HAMAP-Rule" id="MF_00171"/>
    </source>
</evidence>
<dbReference type="GO" id="GO:0160147">
    <property type="term" value="F:tRNA pseudouridine(38-40) synthase activity"/>
    <property type="evidence" value="ECO:0007669"/>
    <property type="project" value="UniProtKB-EC"/>
</dbReference>
<name>A0A1T0CI31_9GAMM</name>
<keyword evidence="2 4" id="KW-0819">tRNA processing</keyword>
<dbReference type="Gene3D" id="3.30.70.580">
    <property type="entry name" value="Pseudouridine synthase I, catalytic domain, N-terminal subdomain"/>
    <property type="match status" value="1"/>
</dbReference>
<feature type="domain" description="Pseudouridine synthase I TruA alpha/beta" evidence="8">
    <location>
        <begin position="22"/>
        <end position="116"/>
    </location>
</feature>
<dbReference type="CDD" id="cd02570">
    <property type="entry name" value="PseudoU_synth_EcTruA"/>
    <property type="match status" value="1"/>
</dbReference>
<evidence type="ECO:0000256" key="3">
    <source>
        <dbReference type="ARBA" id="ARBA00023235"/>
    </source>
</evidence>
<comment type="function">
    <text evidence="4">Formation of pseudouridine at positions 38, 39 and 40 in the anticodon stem and loop of transfer RNAs.</text>
</comment>
<dbReference type="Pfam" id="PF01416">
    <property type="entry name" value="PseudoU_synth_1"/>
    <property type="match status" value="2"/>
</dbReference>
<comment type="catalytic activity">
    <reaction evidence="4 7">
        <text>uridine(38/39/40) in tRNA = pseudouridine(38/39/40) in tRNA</text>
        <dbReference type="Rhea" id="RHEA:22376"/>
        <dbReference type="Rhea" id="RHEA-COMP:10085"/>
        <dbReference type="Rhea" id="RHEA-COMP:10087"/>
        <dbReference type="ChEBI" id="CHEBI:65314"/>
        <dbReference type="ChEBI" id="CHEBI:65315"/>
        <dbReference type="EC" id="5.4.99.12"/>
    </reaction>
</comment>
<dbReference type="Proteomes" id="UP000191094">
    <property type="component" value="Unassembled WGS sequence"/>
</dbReference>
<dbReference type="STRING" id="90241.B0682_03695"/>
<dbReference type="InterPro" id="IPR001406">
    <property type="entry name" value="PsdUridine_synth_TruA"/>
</dbReference>
<gene>
    <name evidence="4" type="primary">truA</name>
    <name evidence="9" type="ORF">B0682_03695</name>
</gene>
<keyword evidence="3 4" id="KW-0413">Isomerase</keyword>
<dbReference type="NCBIfam" id="TIGR00071">
    <property type="entry name" value="hisT_truA"/>
    <property type="match status" value="1"/>
</dbReference>
<keyword evidence="10" id="KW-1185">Reference proteome</keyword>
<dbReference type="FunFam" id="3.30.70.580:FF:000001">
    <property type="entry name" value="tRNA pseudouridine synthase A"/>
    <property type="match status" value="1"/>
</dbReference>
<dbReference type="Gene3D" id="3.30.70.660">
    <property type="entry name" value="Pseudouridine synthase I, catalytic domain, C-terminal subdomain"/>
    <property type="match status" value="1"/>
</dbReference>
<dbReference type="PIRSF" id="PIRSF001430">
    <property type="entry name" value="tRNA_psdUrid_synth"/>
    <property type="match status" value="1"/>
</dbReference>
<dbReference type="HAMAP" id="MF_00171">
    <property type="entry name" value="TruA"/>
    <property type="match status" value="1"/>
</dbReference>
<evidence type="ECO:0000256" key="2">
    <source>
        <dbReference type="ARBA" id="ARBA00022694"/>
    </source>
</evidence>
<dbReference type="GO" id="GO:0031119">
    <property type="term" value="P:tRNA pseudouridine synthesis"/>
    <property type="evidence" value="ECO:0007669"/>
    <property type="project" value="UniProtKB-UniRule"/>
</dbReference>
<dbReference type="InterPro" id="IPR020097">
    <property type="entry name" value="PsdUridine_synth_TruA_a/b_dom"/>
</dbReference>
<comment type="similarity">
    <text evidence="1 4 7">Belongs to the tRNA pseudouridine synthase TruA family.</text>
</comment>
<sequence>MNPKSFDKESQDTSFTYAIGLEFIGTAYRGWQRQQEVICIQQVVEEAIGRIANEPIEVVASGRTDAGVHAGNMVAHFQTRAKRPLYGWFRGINSLLPNDITLRWIQPMPTEFHARFSAIARRYRYVTLCQPYPPALLYGQVTHLTKQLDITAMQKATDCLVGQHDFSSFRAAACQSRQPVRCVSHAKLFCHGAFIVFDIQADGFLHHMVRNLMGALFAIGQGELPTDAIETLITAKDRTQAPATAAADGLYFIDAIYPPHLQQHLPNMDKTPVWLGLPQ</sequence>
<comment type="caution">
    <text evidence="9">The sequence shown here is derived from an EMBL/GenBank/DDBJ whole genome shotgun (WGS) entry which is preliminary data.</text>
</comment>
<feature type="binding site" evidence="4 6">
    <location>
        <position position="123"/>
    </location>
    <ligand>
        <name>substrate</name>
    </ligand>
</feature>
<evidence type="ECO:0000256" key="5">
    <source>
        <dbReference type="PIRSR" id="PIRSR001430-1"/>
    </source>
</evidence>
<dbReference type="SUPFAM" id="SSF55120">
    <property type="entry name" value="Pseudouridine synthase"/>
    <property type="match status" value="1"/>
</dbReference>
<feature type="domain" description="Pseudouridine synthase I TruA alpha/beta" evidence="8">
    <location>
        <begin position="160"/>
        <end position="258"/>
    </location>
</feature>
<protein>
    <recommendedName>
        <fullName evidence="4">tRNA pseudouridine synthase A</fullName>
        <ecNumber evidence="4">5.4.99.12</ecNumber>
    </recommendedName>
    <alternativeName>
        <fullName evidence="4">tRNA pseudouridine(38-40) synthase</fullName>
    </alternativeName>
    <alternativeName>
        <fullName evidence="4">tRNA pseudouridylate synthase I</fullName>
    </alternativeName>
    <alternativeName>
        <fullName evidence="4">tRNA-uridine isomerase I</fullName>
    </alternativeName>
</protein>
<dbReference type="GO" id="GO:0003723">
    <property type="term" value="F:RNA binding"/>
    <property type="evidence" value="ECO:0007669"/>
    <property type="project" value="InterPro"/>
</dbReference>
<comment type="subunit">
    <text evidence="4">Homodimer.</text>
</comment>
<dbReference type="EC" id="5.4.99.12" evidence="4"/>
<evidence type="ECO:0000256" key="1">
    <source>
        <dbReference type="ARBA" id="ARBA00009375"/>
    </source>
</evidence>